<dbReference type="EMBL" id="JADZLT010000049">
    <property type="protein sequence ID" value="MBH0237864.1"/>
    <property type="molecule type" value="Genomic_DNA"/>
</dbReference>
<organism evidence="1 2">
    <name type="scientific">Methylobrevis albus</name>
    <dbReference type="NCBI Taxonomy" id="2793297"/>
    <lineage>
        <taxon>Bacteria</taxon>
        <taxon>Pseudomonadati</taxon>
        <taxon>Pseudomonadota</taxon>
        <taxon>Alphaproteobacteria</taxon>
        <taxon>Hyphomicrobiales</taxon>
        <taxon>Pleomorphomonadaceae</taxon>
        <taxon>Methylobrevis</taxon>
    </lineage>
</organism>
<keyword evidence="2" id="KW-1185">Reference proteome</keyword>
<evidence type="ECO:0000313" key="2">
    <source>
        <dbReference type="Proteomes" id="UP000631694"/>
    </source>
</evidence>
<sequence length="98" mass="11312">MKDIQLIIENMSNEKIIDLVLNLSFKLTVVSRTAYPSGHVSDEKLMMAINEIQHRLTGSALHLRKGEARQDYLKEYLVIAFSEIRYAEMLRELVISMS</sequence>
<name>A0A931MZB2_9HYPH</name>
<comment type="caution">
    <text evidence="1">The sequence shown here is derived from an EMBL/GenBank/DDBJ whole genome shotgun (WGS) entry which is preliminary data.</text>
</comment>
<gene>
    <name evidence="1" type="ORF">I5731_08530</name>
</gene>
<protein>
    <submittedName>
        <fullName evidence="1">Uncharacterized protein</fullName>
    </submittedName>
</protein>
<accession>A0A931MZB2</accession>
<proteinExistence type="predicted"/>
<dbReference type="AlphaFoldDB" id="A0A931MZB2"/>
<dbReference type="Proteomes" id="UP000631694">
    <property type="component" value="Unassembled WGS sequence"/>
</dbReference>
<dbReference type="RefSeq" id="WP_197310932.1">
    <property type="nucleotide sequence ID" value="NZ_JADZLT010000049.1"/>
</dbReference>
<evidence type="ECO:0000313" key="1">
    <source>
        <dbReference type="EMBL" id="MBH0237864.1"/>
    </source>
</evidence>
<reference evidence="1" key="1">
    <citation type="submission" date="2020-12" db="EMBL/GenBank/DDBJ databases">
        <title>Methylobrevis albus sp. nov., isolated from fresh water lack sediment.</title>
        <authorList>
            <person name="Zou Q."/>
        </authorList>
    </citation>
    <scope>NUCLEOTIDE SEQUENCE</scope>
    <source>
        <strain evidence="1">L22</strain>
    </source>
</reference>